<evidence type="ECO:0000256" key="2">
    <source>
        <dbReference type="ARBA" id="ARBA00022741"/>
    </source>
</evidence>
<keyword evidence="4" id="KW-1278">Translocase</keyword>
<keyword evidence="2" id="KW-0547">Nucleotide-binding</keyword>
<evidence type="ECO:0000259" key="12">
    <source>
        <dbReference type="PROSITE" id="PS50893"/>
    </source>
</evidence>
<dbReference type="Pfam" id="PF00005">
    <property type="entry name" value="ABC_tran"/>
    <property type="match status" value="1"/>
</dbReference>
<dbReference type="NCBIfam" id="NF010068">
    <property type="entry name" value="PRK13548.1"/>
    <property type="match status" value="1"/>
</dbReference>
<dbReference type="GO" id="GO:0015420">
    <property type="term" value="F:ABC-type vitamin B12 transporter activity"/>
    <property type="evidence" value="ECO:0007669"/>
    <property type="project" value="UniProtKB-EC"/>
</dbReference>
<dbReference type="InterPro" id="IPR003593">
    <property type="entry name" value="AAA+_ATPase"/>
</dbReference>
<dbReference type="EMBL" id="BMPF01000005">
    <property type="protein sequence ID" value="GGL42207.1"/>
    <property type="molecule type" value="Genomic_DNA"/>
</dbReference>
<dbReference type="InterPro" id="IPR003439">
    <property type="entry name" value="ABC_transporter-like_ATP-bd"/>
</dbReference>
<evidence type="ECO:0000256" key="10">
    <source>
        <dbReference type="ARBA" id="ARBA00077139"/>
    </source>
</evidence>
<evidence type="ECO:0000256" key="3">
    <source>
        <dbReference type="ARBA" id="ARBA00022840"/>
    </source>
</evidence>
<evidence type="ECO:0000256" key="7">
    <source>
        <dbReference type="ARBA" id="ARBA00064420"/>
    </source>
</evidence>
<proteinExistence type="predicted"/>
<dbReference type="FunFam" id="3.40.50.300:FF:000134">
    <property type="entry name" value="Iron-enterobactin ABC transporter ATP-binding protein"/>
    <property type="match status" value="1"/>
</dbReference>
<dbReference type="Gene3D" id="3.40.50.300">
    <property type="entry name" value="P-loop containing nucleotide triphosphate hydrolases"/>
    <property type="match status" value="1"/>
</dbReference>
<evidence type="ECO:0000256" key="5">
    <source>
        <dbReference type="ARBA" id="ARBA00050590"/>
    </source>
</evidence>
<dbReference type="PROSITE" id="PS00211">
    <property type="entry name" value="ABC_TRANSPORTER_1"/>
    <property type="match status" value="1"/>
</dbReference>
<dbReference type="RefSeq" id="WP_188884224.1">
    <property type="nucleotide sequence ID" value="NZ_BMPF01000005.1"/>
</dbReference>
<sequence length="421" mass="44455">MTDARIDVEDLRVDRGDLTVIDGVDATVERGRFVGLIGPNGAGKTTLLRTLAGTLAPTAGRVRVADLDVQRASARDVGRRVAVVPQNTTVAFDFTVRDVVAMGRMPYHSMFKETDDADRRAVDTAMERTSVTQFAKRSIDSVSGGERQRVLLARALAQETPVLLLDEPTASLDIDHQIHTLELVRELVEGGKTAVAAIHDLDLAARYCDDLLLLSDGGVLGYGPPEEVLTAPQLAESFDANAAVTGDTVTGTPTVTALPDAGDAEGRVHVVGGGGSAGRLLYALTVAGYDVSIGALPEGDADHETARALDVPAVTVPPYTAVDAATAERVAARVSEADVTVVTDVDVSDGNRRTLDAAARADALVVVEGRPPDERITDDARESYERLRARGRVVTPENALDAVADALDGPTPNQRRPMADD</sequence>
<protein>
    <recommendedName>
        <fullName evidence="9">Cobalamin import ATP-binding protein BtuD</fullName>
        <ecNumber evidence="8">7.6.2.8</ecNumber>
    </recommendedName>
    <alternativeName>
        <fullName evidence="10">Vitamin B12-transporting ATPase</fullName>
    </alternativeName>
</protein>
<evidence type="ECO:0000256" key="6">
    <source>
        <dbReference type="ARBA" id="ARBA00058960"/>
    </source>
</evidence>
<evidence type="ECO:0000256" key="1">
    <source>
        <dbReference type="ARBA" id="ARBA00022448"/>
    </source>
</evidence>
<dbReference type="Proteomes" id="UP000628840">
    <property type="component" value="Unassembled WGS sequence"/>
</dbReference>
<dbReference type="PANTHER" id="PTHR42794">
    <property type="entry name" value="HEMIN IMPORT ATP-BINDING PROTEIN HMUV"/>
    <property type="match status" value="1"/>
</dbReference>
<reference evidence="13 14" key="1">
    <citation type="journal article" date="2019" name="Int. J. Syst. Evol. Microbiol.">
        <title>The Global Catalogue of Microorganisms (GCM) 10K type strain sequencing project: providing services to taxonomists for standard genome sequencing and annotation.</title>
        <authorList>
            <consortium name="The Broad Institute Genomics Platform"/>
            <consortium name="The Broad Institute Genome Sequencing Center for Infectious Disease"/>
            <person name="Wu L."/>
            <person name="Ma J."/>
        </authorList>
    </citation>
    <scope>NUCLEOTIDE SEQUENCE [LARGE SCALE GENOMIC DNA]</scope>
    <source>
        <strain evidence="13 14">JCM 19585</strain>
    </source>
</reference>
<evidence type="ECO:0000313" key="14">
    <source>
        <dbReference type="Proteomes" id="UP000628840"/>
    </source>
</evidence>
<comment type="function">
    <text evidence="6">Required for corrinoid utilization. Probably part of the ABC transporter complex BtuCDF involved in cobalamin (vitamin B12) import. Probably responsible for energy coupling to the transport system.</text>
</comment>
<gene>
    <name evidence="13" type="ORF">GCM10009037_27160</name>
</gene>
<dbReference type="OrthoDB" id="24644at2157"/>
<dbReference type="PROSITE" id="PS50893">
    <property type="entry name" value="ABC_TRANSPORTER_2"/>
    <property type="match status" value="1"/>
</dbReference>
<dbReference type="AlphaFoldDB" id="A0A830F609"/>
<keyword evidence="14" id="KW-1185">Reference proteome</keyword>
<feature type="region of interest" description="Disordered" evidence="11">
    <location>
        <begin position="400"/>
        <end position="421"/>
    </location>
</feature>
<evidence type="ECO:0000256" key="11">
    <source>
        <dbReference type="SAM" id="MobiDB-lite"/>
    </source>
</evidence>
<feature type="domain" description="ABC transporter" evidence="12">
    <location>
        <begin position="6"/>
        <end position="241"/>
    </location>
</feature>
<organism evidence="13 14">
    <name type="scientific">Halarchaeum grantii</name>
    <dbReference type="NCBI Taxonomy" id="1193105"/>
    <lineage>
        <taxon>Archaea</taxon>
        <taxon>Methanobacteriati</taxon>
        <taxon>Methanobacteriota</taxon>
        <taxon>Stenosarchaea group</taxon>
        <taxon>Halobacteria</taxon>
        <taxon>Halobacteriales</taxon>
        <taxon>Halobacteriaceae</taxon>
    </lineage>
</organism>
<keyword evidence="3" id="KW-0067">ATP-binding</keyword>
<dbReference type="InterPro" id="IPR017871">
    <property type="entry name" value="ABC_transporter-like_CS"/>
</dbReference>
<keyword evidence="1" id="KW-0813">Transport</keyword>
<dbReference type="GO" id="GO:0005524">
    <property type="term" value="F:ATP binding"/>
    <property type="evidence" value="ECO:0007669"/>
    <property type="project" value="UniProtKB-KW"/>
</dbReference>
<dbReference type="SMART" id="SM00382">
    <property type="entry name" value="AAA"/>
    <property type="match status" value="1"/>
</dbReference>
<comment type="catalytic activity">
    <reaction evidence="5">
        <text>an R-cob(III)alamin(out) + ATP + H2O = an R-cob(III)alamin(in) + ADP + phosphate + H(+)</text>
        <dbReference type="Rhea" id="RHEA:17873"/>
        <dbReference type="ChEBI" id="CHEBI:15377"/>
        <dbReference type="ChEBI" id="CHEBI:15378"/>
        <dbReference type="ChEBI" id="CHEBI:30616"/>
        <dbReference type="ChEBI" id="CHEBI:43474"/>
        <dbReference type="ChEBI" id="CHEBI:140785"/>
        <dbReference type="ChEBI" id="CHEBI:456216"/>
        <dbReference type="EC" id="7.6.2.8"/>
    </reaction>
</comment>
<comment type="caution">
    <text evidence="13">The sequence shown here is derived from an EMBL/GenBank/DDBJ whole genome shotgun (WGS) entry which is preliminary data.</text>
</comment>
<evidence type="ECO:0000256" key="8">
    <source>
        <dbReference type="ARBA" id="ARBA00066387"/>
    </source>
</evidence>
<accession>A0A830F609</accession>
<evidence type="ECO:0000256" key="9">
    <source>
        <dbReference type="ARBA" id="ARBA00073649"/>
    </source>
</evidence>
<dbReference type="CDD" id="cd03214">
    <property type="entry name" value="ABC_Iron-Siderophores_B12_Hemin"/>
    <property type="match status" value="1"/>
</dbReference>
<dbReference type="GO" id="GO:0016887">
    <property type="term" value="F:ATP hydrolysis activity"/>
    <property type="evidence" value="ECO:0007669"/>
    <property type="project" value="InterPro"/>
</dbReference>
<evidence type="ECO:0000256" key="4">
    <source>
        <dbReference type="ARBA" id="ARBA00022967"/>
    </source>
</evidence>
<dbReference type="SUPFAM" id="SSF52540">
    <property type="entry name" value="P-loop containing nucleoside triphosphate hydrolases"/>
    <property type="match status" value="1"/>
</dbReference>
<dbReference type="PANTHER" id="PTHR42794:SF1">
    <property type="entry name" value="HEMIN IMPORT ATP-BINDING PROTEIN HMUV"/>
    <property type="match status" value="1"/>
</dbReference>
<dbReference type="InterPro" id="IPR027417">
    <property type="entry name" value="P-loop_NTPase"/>
</dbReference>
<name>A0A830F609_9EURY</name>
<dbReference type="EC" id="7.6.2.8" evidence="8"/>
<evidence type="ECO:0000313" key="13">
    <source>
        <dbReference type="EMBL" id="GGL42207.1"/>
    </source>
</evidence>
<comment type="subunit">
    <text evidence="7">The complex is composed of two ATP-binding proteins (BtuD), two transmembrane proteins (BtuC) and a solute-binding protein (BtuF).</text>
</comment>